<sequence>MLNKKLLLTVIVILLAILGYVTISANHASNEETRKATQDAFHKQLVDNTQNMGLHDGAGF</sequence>
<dbReference type="Proteomes" id="UP001431775">
    <property type="component" value="Unassembled WGS sequence"/>
</dbReference>
<evidence type="ECO:0000313" key="2">
    <source>
        <dbReference type="Proteomes" id="UP001431775"/>
    </source>
</evidence>
<dbReference type="EMBL" id="JASBAN010000003">
    <property type="protein sequence ID" value="MDI2113888.1"/>
    <property type="molecule type" value="Genomic_DNA"/>
</dbReference>
<reference evidence="1" key="1">
    <citation type="submission" date="2023-05" db="EMBL/GenBank/DDBJ databases">
        <title>Whole genome sequence of Commensalibacter sp.</title>
        <authorList>
            <person name="Charoenyingcharoen P."/>
            <person name="Yukphan P."/>
        </authorList>
    </citation>
    <scope>NUCLEOTIDE SEQUENCE</scope>
    <source>
        <strain evidence="1">TBRC 10068</strain>
    </source>
</reference>
<gene>
    <name evidence="1" type="ORF">QJV33_11470</name>
</gene>
<evidence type="ECO:0000313" key="1">
    <source>
        <dbReference type="EMBL" id="MDI2113888.1"/>
    </source>
</evidence>
<accession>A0ABT6QAF1</accession>
<protein>
    <submittedName>
        <fullName evidence="1">Uncharacterized protein</fullName>
    </submittedName>
</protein>
<name>A0ABT6QAF1_9PROT</name>
<keyword evidence="2" id="KW-1185">Reference proteome</keyword>
<comment type="caution">
    <text evidence="1">The sequence shown here is derived from an EMBL/GenBank/DDBJ whole genome shotgun (WGS) entry which is preliminary data.</text>
</comment>
<proteinExistence type="predicted"/>
<organism evidence="1 2">
    <name type="scientific">Commensalibacter nepenthis</name>
    <dbReference type="NCBI Taxonomy" id="3043872"/>
    <lineage>
        <taxon>Bacteria</taxon>
        <taxon>Pseudomonadati</taxon>
        <taxon>Pseudomonadota</taxon>
        <taxon>Alphaproteobacteria</taxon>
        <taxon>Acetobacterales</taxon>
        <taxon>Acetobacteraceae</taxon>
    </lineage>
</organism>
<dbReference type="RefSeq" id="WP_281463539.1">
    <property type="nucleotide sequence ID" value="NZ_JASBAN010000003.1"/>
</dbReference>